<accession>A0A379C974</accession>
<keyword evidence="6 11" id="KW-0269">Exonuclease</keyword>
<dbReference type="EC" id="5.6.2.3" evidence="11"/>
<comment type="catalytic activity">
    <reaction evidence="11">
        <text>ATP + H2O = ADP + phosphate + H(+)</text>
        <dbReference type="Rhea" id="RHEA:13065"/>
        <dbReference type="ChEBI" id="CHEBI:15377"/>
        <dbReference type="ChEBI" id="CHEBI:15378"/>
        <dbReference type="ChEBI" id="CHEBI:30616"/>
        <dbReference type="ChEBI" id="CHEBI:43474"/>
        <dbReference type="ChEBI" id="CHEBI:456216"/>
        <dbReference type="EC" id="5.6.2.3"/>
    </reaction>
</comment>
<dbReference type="Pfam" id="PF13538">
    <property type="entry name" value="UvrD_C_2"/>
    <property type="match status" value="1"/>
</dbReference>
<comment type="miscellaneous">
    <text evidence="11">In the RecBCD complex, RecB has a slow 3'-5' helicase, an exonuclease activity and loads RecA onto ssDNA, RecD has a fast 5'-3' helicase activity, while RecC stimulates the ATPase and processivity of the RecB helicase and contributes to recognition of the Chi site.</text>
</comment>
<dbReference type="GO" id="GO:0043139">
    <property type="term" value="F:5'-3' DNA helicase activity"/>
    <property type="evidence" value="ECO:0007669"/>
    <property type="project" value="UniProtKB-UniRule"/>
</dbReference>
<comment type="similarity">
    <text evidence="11">Belongs to the RecD family.</text>
</comment>
<evidence type="ECO:0000256" key="4">
    <source>
        <dbReference type="ARBA" id="ARBA00022801"/>
    </source>
</evidence>
<evidence type="ECO:0000256" key="9">
    <source>
        <dbReference type="ARBA" id="ARBA00023204"/>
    </source>
</evidence>
<evidence type="ECO:0000256" key="10">
    <source>
        <dbReference type="ARBA" id="ARBA00023235"/>
    </source>
</evidence>
<dbReference type="EMBL" id="UGTA01000001">
    <property type="protein sequence ID" value="SUB58932.1"/>
    <property type="molecule type" value="Genomic_DNA"/>
</dbReference>
<dbReference type="InterPro" id="IPR006344">
    <property type="entry name" value="RecD"/>
</dbReference>
<gene>
    <name evidence="11 13" type="primary">recD</name>
    <name evidence="13" type="ORF">NCTC12872_00901</name>
</gene>
<dbReference type="InterPro" id="IPR027417">
    <property type="entry name" value="P-loop_NTPase"/>
</dbReference>
<dbReference type="InterPro" id="IPR003593">
    <property type="entry name" value="AAA+_ATPase"/>
</dbReference>
<dbReference type="OrthoDB" id="9803432at2"/>
<reference evidence="13 14" key="1">
    <citation type="submission" date="2018-06" db="EMBL/GenBank/DDBJ databases">
        <authorList>
            <consortium name="Pathogen Informatics"/>
            <person name="Doyle S."/>
        </authorList>
    </citation>
    <scope>NUCLEOTIDE SEQUENCE [LARGE SCALE GENOMIC DNA]</scope>
    <source>
        <strain evidence="13 14">NCTC12872</strain>
    </source>
</reference>
<sequence length="649" mass="73569">MLSLLVRLKEQNIISELNYQFAKMIDHKQQTYSYTALQQNLAIFLSALISYNVMQGNTALDLHSTLASNPFGLKNKKLDEDFYSEILQKIENITPLEWQLVLQNHIAFSHDPSQVAPMLFQNEMLYFYRYWQSENRIANYLKQAVTFDQKNAKSELVKQVLAQLPSDNEQQIDWQTVAVATALTKNFTLITGGPGTGKTTTVVKILLALQLKQQQLGLEPLKIKLAAPTGKAAARLKESITDSLARFNHSDELKAQIPTNALTLHRLLGVNPMHDTPKYNRDNPLFLDVLVIDEASMIDLFLMEKVINALKPTARLIILGDKDQLASVEAGAVIGELGTFITNGYSPSHCQYLAEITGYEIPALQNNPPEICDSLCHLRYSRRFDENSGIGHLSQQINGQQAIKSWQLFAKFNDINLIEYQASTQFSEKSKWIEYNVKQVVNQAVELYRAYLDLVKQRTQNPENISVKRIFDTFNQIRFLSALRVGEFGVEKLNDRIADTLRQKGLITFNHNRENYLGKPIMITENTPQSHIYSGDIGLILPDEQGNARVYFETQINDKPHSITPNRLPSYETAYVMTVHKSQGSEFAHTVLILPVTNSPILTKELLYTAVTRAKTTFTLFSNEKVWKQGVMSKIQRQSGLAIQLVNAK</sequence>
<dbReference type="GO" id="GO:0009338">
    <property type="term" value="C:exodeoxyribonuclease V complex"/>
    <property type="evidence" value="ECO:0007669"/>
    <property type="project" value="InterPro"/>
</dbReference>
<keyword evidence="5 11" id="KW-0347">Helicase</keyword>
<name>A0A379C974_9PAST</name>
<dbReference type="SMART" id="SM00382">
    <property type="entry name" value="AAA"/>
    <property type="match status" value="1"/>
</dbReference>
<evidence type="ECO:0000256" key="7">
    <source>
        <dbReference type="ARBA" id="ARBA00022840"/>
    </source>
</evidence>
<comment type="function">
    <text evidence="11">A helicase/nuclease that prepares dsDNA breaks (DSB) for recombinational DNA repair. Binds to DSBs and unwinds DNA via a highly rapid and processive ATP-dependent bidirectional helicase activity. Unwinds dsDNA until it encounters a Chi (crossover hotspot instigator) sequence from the 3' direction. Cuts ssDNA a few nucleotides 3' to the Chi site. The properties and activities of the enzyme are changed at Chi. The Chi-altered holoenzyme produces a long 3'-ssDNA overhang and facilitates RecA-binding to the ssDNA for homologous DNA recombination and repair. Holoenzyme degrades any linearized DNA that is unable to undergo homologous recombination. In the holoenzyme this subunit has ssDNA-dependent ATPase and 5'-3' helicase activity. When added to pre-assembled RecBC greatly stimulates nuclease activity and augments holoenzyme processivity. Negatively regulates the RecA-loading ability of RecBCD.</text>
</comment>
<dbReference type="HAMAP" id="MF_01487">
    <property type="entry name" value="RecD"/>
    <property type="match status" value="1"/>
</dbReference>
<organism evidence="13 14">
    <name type="scientific">Phocoenobacter uteri</name>
    <dbReference type="NCBI Taxonomy" id="146806"/>
    <lineage>
        <taxon>Bacteria</taxon>
        <taxon>Pseudomonadati</taxon>
        <taxon>Pseudomonadota</taxon>
        <taxon>Gammaproteobacteria</taxon>
        <taxon>Pasteurellales</taxon>
        <taxon>Pasteurellaceae</taxon>
        <taxon>Phocoenobacter</taxon>
    </lineage>
</organism>
<keyword evidence="9 11" id="KW-0234">DNA repair</keyword>
<keyword evidence="8 11" id="KW-0238">DNA-binding</keyword>
<dbReference type="RefSeq" id="WP_115315437.1">
    <property type="nucleotide sequence ID" value="NZ_LWIF01000001.1"/>
</dbReference>
<keyword evidence="10 11" id="KW-0413">Isomerase</keyword>
<evidence type="ECO:0000259" key="12">
    <source>
        <dbReference type="SMART" id="SM00382"/>
    </source>
</evidence>
<dbReference type="Proteomes" id="UP000255417">
    <property type="component" value="Unassembled WGS sequence"/>
</dbReference>
<dbReference type="InterPro" id="IPR050534">
    <property type="entry name" value="Coronavir_polyprotein_1ab"/>
</dbReference>
<evidence type="ECO:0000313" key="14">
    <source>
        <dbReference type="Proteomes" id="UP000255417"/>
    </source>
</evidence>
<dbReference type="GO" id="GO:0016887">
    <property type="term" value="F:ATP hydrolysis activity"/>
    <property type="evidence" value="ECO:0007669"/>
    <property type="project" value="RHEA"/>
</dbReference>
<dbReference type="InterPro" id="IPR049550">
    <property type="entry name" value="RecD_N"/>
</dbReference>
<dbReference type="GO" id="GO:0005524">
    <property type="term" value="F:ATP binding"/>
    <property type="evidence" value="ECO:0007669"/>
    <property type="project" value="UniProtKB-UniRule"/>
</dbReference>
<evidence type="ECO:0000256" key="11">
    <source>
        <dbReference type="HAMAP-Rule" id="MF_01487"/>
    </source>
</evidence>
<evidence type="ECO:0000256" key="1">
    <source>
        <dbReference type="ARBA" id="ARBA00022722"/>
    </source>
</evidence>
<proteinExistence type="inferred from homology"/>
<dbReference type="InterPro" id="IPR041851">
    <property type="entry name" value="RecD_N_sf"/>
</dbReference>
<protein>
    <recommendedName>
        <fullName evidence="11">RecBCD enzyme subunit RecD</fullName>
        <ecNumber evidence="11">5.6.2.3</ecNumber>
    </recommendedName>
    <alternativeName>
        <fullName evidence="11">DNA 5'-3' helicase subunit RecD</fullName>
    </alternativeName>
    <alternativeName>
        <fullName evidence="11">Exonuclease V subunit RecD</fullName>
        <shortName evidence="11">ExoV subunit RecD</shortName>
    </alternativeName>
    <alternativeName>
        <fullName evidence="11">Helicase/nuclease RecBCD subunit RecD</fullName>
    </alternativeName>
</protein>
<dbReference type="GO" id="GO:0000724">
    <property type="term" value="P:double-strand break repair via homologous recombination"/>
    <property type="evidence" value="ECO:0007669"/>
    <property type="project" value="UniProtKB-UniRule"/>
</dbReference>
<dbReference type="CDD" id="cd18809">
    <property type="entry name" value="SF1_C_RecD"/>
    <property type="match status" value="1"/>
</dbReference>
<evidence type="ECO:0000256" key="8">
    <source>
        <dbReference type="ARBA" id="ARBA00023125"/>
    </source>
</evidence>
<dbReference type="CDD" id="cd17933">
    <property type="entry name" value="DEXSc_RecD-like"/>
    <property type="match status" value="1"/>
</dbReference>
<dbReference type="Gene3D" id="1.10.10.1020">
    <property type="entry name" value="RecBCD complex, subunit RecD, N-terminal domain"/>
    <property type="match status" value="1"/>
</dbReference>
<dbReference type="InterPro" id="IPR027785">
    <property type="entry name" value="UvrD-like_helicase_C"/>
</dbReference>
<dbReference type="PANTHER" id="PTHR43788:SF6">
    <property type="entry name" value="DNA HELICASE B"/>
    <property type="match status" value="1"/>
</dbReference>
<dbReference type="GO" id="GO:0008854">
    <property type="term" value="F:exodeoxyribonuclease V activity"/>
    <property type="evidence" value="ECO:0007669"/>
    <property type="project" value="InterPro"/>
</dbReference>
<dbReference type="GO" id="GO:0003677">
    <property type="term" value="F:DNA binding"/>
    <property type="evidence" value="ECO:0007669"/>
    <property type="project" value="UniProtKB-UniRule"/>
</dbReference>
<keyword evidence="14" id="KW-1185">Reference proteome</keyword>
<evidence type="ECO:0000256" key="5">
    <source>
        <dbReference type="ARBA" id="ARBA00022806"/>
    </source>
</evidence>
<evidence type="ECO:0000256" key="6">
    <source>
        <dbReference type="ARBA" id="ARBA00022839"/>
    </source>
</evidence>
<dbReference type="GO" id="GO:0017116">
    <property type="term" value="F:single-stranded DNA helicase activity"/>
    <property type="evidence" value="ECO:0007669"/>
    <property type="project" value="TreeGrafter"/>
</dbReference>
<keyword evidence="2 11" id="KW-0547">Nucleotide-binding</keyword>
<keyword evidence="1 11" id="KW-0540">Nuclease</keyword>
<feature type="domain" description="AAA+ ATPase" evidence="12">
    <location>
        <begin position="184"/>
        <end position="348"/>
    </location>
</feature>
<dbReference type="Gene3D" id="3.40.50.300">
    <property type="entry name" value="P-loop containing nucleotide triphosphate hydrolases"/>
    <property type="match status" value="3"/>
</dbReference>
<dbReference type="PANTHER" id="PTHR43788">
    <property type="entry name" value="DNA2/NAM7 HELICASE FAMILY MEMBER"/>
    <property type="match status" value="1"/>
</dbReference>
<dbReference type="SUPFAM" id="SSF52540">
    <property type="entry name" value="P-loop containing nucleoside triphosphate hydrolases"/>
    <property type="match status" value="2"/>
</dbReference>
<dbReference type="Pfam" id="PF13245">
    <property type="entry name" value="AAA_19"/>
    <property type="match status" value="1"/>
</dbReference>
<evidence type="ECO:0000256" key="3">
    <source>
        <dbReference type="ARBA" id="ARBA00022763"/>
    </source>
</evidence>
<evidence type="ECO:0000256" key="2">
    <source>
        <dbReference type="ARBA" id="ARBA00022741"/>
    </source>
</evidence>
<dbReference type="Pfam" id="PF21185">
    <property type="entry name" value="RecD_N"/>
    <property type="match status" value="1"/>
</dbReference>
<comment type="subunit">
    <text evidence="11">Heterotrimer of RecB, RecC and RecD. All subunits contribute to DNA-binding.</text>
</comment>
<keyword evidence="3 11" id="KW-0227">DNA damage</keyword>
<keyword evidence="4 11" id="KW-0378">Hydrolase</keyword>
<evidence type="ECO:0000313" key="13">
    <source>
        <dbReference type="EMBL" id="SUB58932.1"/>
    </source>
</evidence>
<dbReference type="AlphaFoldDB" id="A0A379C974"/>
<keyword evidence="7 11" id="KW-0067">ATP-binding</keyword>
<dbReference type="NCBIfam" id="TIGR01447">
    <property type="entry name" value="recD"/>
    <property type="match status" value="1"/>
</dbReference>
<feature type="binding site" evidence="11">
    <location>
        <begin position="192"/>
        <end position="199"/>
    </location>
    <ligand>
        <name>ATP</name>
        <dbReference type="ChEBI" id="CHEBI:30616"/>
    </ligand>
</feature>